<name>A0A5F1ZPQ1_9LEPT</name>
<proteinExistence type="predicted"/>
<dbReference type="AlphaFoldDB" id="A0A5F1ZPQ1"/>
<feature type="transmembrane region" description="Helical" evidence="1">
    <location>
        <begin position="163"/>
        <end position="186"/>
    </location>
</feature>
<dbReference type="Proteomes" id="UP000297273">
    <property type="component" value="Unassembled WGS sequence"/>
</dbReference>
<dbReference type="NCBIfam" id="NF047493">
    <property type="entry name" value="LB_053_fam"/>
    <property type="match status" value="1"/>
</dbReference>
<dbReference type="OrthoDB" id="341850at2"/>
<evidence type="ECO:0000313" key="5">
    <source>
        <dbReference type="Proteomes" id="UP000297946"/>
    </source>
</evidence>
<reference evidence="3" key="1">
    <citation type="submission" date="2018-10" db="EMBL/GenBank/DDBJ databases">
        <authorList>
            <person name="Vincent A.T."/>
            <person name="Schiettekatte O."/>
            <person name="Bourhy P."/>
            <person name="Veyrier F.J."/>
            <person name="Picardeau M."/>
        </authorList>
    </citation>
    <scope>NUCLEOTIDE SEQUENCE</scope>
    <source>
        <strain evidence="3">201702690</strain>
    </source>
</reference>
<gene>
    <name evidence="2" type="ORF">EHO57_09205</name>
    <name evidence="3" type="ORF">EHQ53_14555</name>
</gene>
<evidence type="ECO:0000313" key="3">
    <source>
        <dbReference type="EMBL" id="TGL39313.1"/>
    </source>
</evidence>
<keyword evidence="1" id="KW-1133">Transmembrane helix</keyword>
<dbReference type="EMBL" id="RQER01000005">
    <property type="protein sequence ID" value="TGK02001.1"/>
    <property type="molecule type" value="Genomic_DNA"/>
</dbReference>
<keyword evidence="1" id="KW-0472">Membrane</keyword>
<keyword evidence="1" id="KW-0812">Transmembrane</keyword>
<dbReference type="EMBL" id="RQGC01000012">
    <property type="protein sequence ID" value="TGL39313.1"/>
    <property type="molecule type" value="Genomic_DNA"/>
</dbReference>
<sequence>MQTRISRRMRAASVIEFVHALKDLSFYKIFVIVLLFSASSPLFAWKETWNPNQVSIGQRSEYVLEFREGEIVSPDFPLKGVHADPDSSDLPLLEVLSVDVEKDRIKLIVVYYATGKFTLPVVWKDKSSKEYRSEAELTVLSSLSEKDKAPEDILPPLEFSGPYGWKLAALFAGMTAILLGIFYAWYLHQTRVHRPMDAVIQTDPWLHRILIYENGLDELINSSPIHAREFYRALSGYIRENMARRLNTSFAHLTEEELFSKIYDSFPIEGEEARSWENLLRKSQYSGENASISREDAVQAWDYWKEVLAE</sequence>
<comment type="caution">
    <text evidence="2">The sequence shown here is derived from an EMBL/GenBank/DDBJ whole genome shotgun (WGS) entry which is preliminary data.</text>
</comment>
<feature type="transmembrane region" description="Helical" evidence="1">
    <location>
        <begin position="26"/>
        <end position="45"/>
    </location>
</feature>
<reference evidence="4 5" key="2">
    <citation type="journal article" date="2019" name="PLoS Negl. Trop. Dis.">
        <title>Revisiting the worldwide diversity of Leptospira species in the environment.</title>
        <authorList>
            <person name="Vincent A.T."/>
            <person name="Schiettekatte O."/>
            <person name="Bourhy P."/>
            <person name="Veyrier F.J."/>
            <person name="Picardeau M."/>
        </authorList>
    </citation>
    <scope>NUCLEOTIDE SEQUENCE [LARGE SCALE GENOMIC DNA]</scope>
    <source>
        <strain evidence="4">201702690</strain>
        <strain evidence="2 5">SSW18</strain>
    </source>
</reference>
<dbReference type="Proteomes" id="UP000297946">
    <property type="component" value="Unassembled WGS sequence"/>
</dbReference>
<keyword evidence="4" id="KW-1185">Reference proteome</keyword>
<protein>
    <submittedName>
        <fullName evidence="2">Uncharacterized protein</fullName>
    </submittedName>
</protein>
<evidence type="ECO:0000313" key="2">
    <source>
        <dbReference type="EMBL" id="TGK02001.1"/>
    </source>
</evidence>
<organism evidence="2 5">
    <name type="scientific">Leptospira langatensis</name>
    <dbReference type="NCBI Taxonomy" id="2484983"/>
    <lineage>
        <taxon>Bacteria</taxon>
        <taxon>Pseudomonadati</taxon>
        <taxon>Spirochaetota</taxon>
        <taxon>Spirochaetia</taxon>
        <taxon>Leptospirales</taxon>
        <taxon>Leptospiraceae</taxon>
        <taxon>Leptospira</taxon>
    </lineage>
</organism>
<accession>A0A5F1ZPQ1</accession>
<evidence type="ECO:0000256" key="1">
    <source>
        <dbReference type="SAM" id="Phobius"/>
    </source>
</evidence>
<evidence type="ECO:0000313" key="4">
    <source>
        <dbReference type="Proteomes" id="UP000297273"/>
    </source>
</evidence>